<evidence type="ECO:0000259" key="2">
    <source>
        <dbReference type="PROSITE" id="PS50943"/>
    </source>
</evidence>
<dbReference type="SUPFAM" id="SSF47413">
    <property type="entry name" value="lambda repressor-like DNA-binding domains"/>
    <property type="match status" value="1"/>
</dbReference>
<sequence>MRIPTHREPTHPGEMLLEEFLEPMNLTQRMLADAIHVPYQRINEIVNMKRGVTPSTALRLAKYFGVSEDFWLNLQTRWDIYRSKKIEAEELERIKPLAS</sequence>
<dbReference type="InterPro" id="IPR001387">
    <property type="entry name" value="Cro/C1-type_HTH"/>
</dbReference>
<dbReference type="PROSITE" id="PS50943">
    <property type="entry name" value="HTH_CROC1"/>
    <property type="match status" value="1"/>
</dbReference>
<dbReference type="Pfam" id="PF01381">
    <property type="entry name" value="HTH_3"/>
    <property type="match status" value="1"/>
</dbReference>
<evidence type="ECO:0000313" key="4">
    <source>
        <dbReference type="Proteomes" id="UP000593994"/>
    </source>
</evidence>
<keyword evidence="1" id="KW-0238">DNA-binding</keyword>
<dbReference type="InterPro" id="IPR010982">
    <property type="entry name" value="Lambda_DNA-bd_dom_sf"/>
</dbReference>
<organism evidence="3 4">
    <name type="scientific">Candidatus Sulfurimonas baltica</name>
    <dbReference type="NCBI Taxonomy" id="2740404"/>
    <lineage>
        <taxon>Bacteria</taxon>
        <taxon>Pseudomonadati</taxon>
        <taxon>Campylobacterota</taxon>
        <taxon>Epsilonproteobacteria</taxon>
        <taxon>Campylobacterales</taxon>
        <taxon>Sulfurimonadaceae</taxon>
        <taxon>Sulfurimonas</taxon>
    </lineage>
</organism>
<gene>
    <name evidence="3" type="ORF">HUE88_07445</name>
</gene>
<dbReference type="PANTHER" id="PTHR36924:SF1">
    <property type="entry name" value="ANTITOXIN HIGA-1"/>
    <property type="match status" value="1"/>
</dbReference>
<dbReference type="GO" id="GO:0003677">
    <property type="term" value="F:DNA binding"/>
    <property type="evidence" value="ECO:0007669"/>
    <property type="project" value="UniProtKB-KW"/>
</dbReference>
<accession>A0A7S7RLZ9</accession>
<dbReference type="NCBIfam" id="TIGR02607">
    <property type="entry name" value="antidote_HigA"/>
    <property type="match status" value="1"/>
</dbReference>
<dbReference type="KEGG" id="sbal:HUE88_07445"/>
<reference evidence="3 4" key="1">
    <citation type="submission" date="2020-05" db="EMBL/GenBank/DDBJ databases">
        <title>Sulfurimonas marisnigri, sp. nov., and Sulfurimonas baltica, sp. nov., manganese oxide reducing chemolithoautotrophs of the class Epsilonproteobacteria isolated from the pelagic redoxclines of the Black and Baltic Seas and emended description of the genus Sulfurimonas.</title>
        <authorList>
            <person name="Henkel J.V."/>
            <person name="Laudan C."/>
            <person name="Werner J."/>
            <person name="Neu T."/>
            <person name="Plewe S."/>
            <person name="Sproer C."/>
            <person name="Bunk B."/>
            <person name="Schulz-Vogt H.N."/>
        </authorList>
    </citation>
    <scope>NUCLEOTIDE SEQUENCE [LARGE SCALE GENOMIC DNA]</scope>
    <source>
        <strain evidence="3 4">GD2</strain>
    </source>
</reference>
<dbReference type="RefSeq" id="WP_194368098.1">
    <property type="nucleotide sequence ID" value="NZ_CP054492.1"/>
</dbReference>
<dbReference type="AlphaFoldDB" id="A0A7S7RLZ9"/>
<proteinExistence type="predicted"/>
<evidence type="ECO:0000313" key="3">
    <source>
        <dbReference type="EMBL" id="QOY50981.1"/>
    </source>
</evidence>
<dbReference type="PANTHER" id="PTHR36924">
    <property type="entry name" value="ANTITOXIN HIGA-1"/>
    <property type="match status" value="1"/>
</dbReference>
<dbReference type="CDD" id="cd00093">
    <property type="entry name" value="HTH_XRE"/>
    <property type="match status" value="1"/>
</dbReference>
<feature type="domain" description="HTH cro/C1-type" evidence="2">
    <location>
        <begin position="17"/>
        <end position="71"/>
    </location>
</feature>
<keyword evidence="4" id="KW-1185">Reference proteome</keyword>
<dbReference type="SMART" id="SM00530">
    <property type="entry name" value="HTH_XRE"/>
    <property type="match status" value="1"/>
</dbReference>
<protein>
    <submittedName>
        <fullName evidence="3">HigA family addiction module antidote protein</fullName>
    </submittedName>
</protein>
<dbReference type="Proteomes" id="UP000593994">
    <property type="component" value="Chromosome"/>
</dbReference>
<dbReference type="InterPro" id="IPR013430">
    <property type="entry name" value="Toxin_antidote_HigA"/>
</dbReference>
<dbReference type="Gene3D" id="1.10.260.40">
    <property type="entry name" value="lambda repressor-like DNA-binding domains"/>
    <property type="match status" value="1"/>
</dbReference>
<name>A0A7S7RLZ9_9BACT</name>
<dbReference type="EMBL" id="CP054492">
    <property type="protein sequence ID" value="QOY50981.1"/>
    <property type="molecule type" value="Genomic_DNA"/>
</dbReference>
<evidence type="ECO:0000256" key="1">
    <source>
        <dbReference type="ARBA" id="ARBA00023125"/>
    </source>
</evidence>